<protein>
    <submittedName>
        <fullName evidence="2">Dinitrogenase iron-molybdenum cofactor family protein</fullName>
    </submittedName>
</protein>
<dbReference type="InterPro" id="IPR033913">
    <property type="entry name" value="MTH1175_dom"/>
</dbReference>
<proteinExistence type="predicted"/>
<feature type="domain" description="Dinitrogenase iron-molybdenum cofactor biosynthesis" evidence="1">
    <location>
        <begin position="9"/>
        <end position="99"/>
    </location>
</feature>
<organism evidence="2 3">
    <name type="scientific">Clostridium putrefaciens</name>
    <dbReference type="NCBI Taxonomy" id="99675"/>
    <lineage>
        <taxon>Bacteria</taxon>
        <taxon>Bacillati</taxon>
        <taxon>Bacillota</taxon>
        <taxon>Clostridia</taxon>
        <taxon>Eubacteriales</taxon>
        <taxon>Clostridiaceae</taxon>
        <taxon>Clostridium</taxon>
    </lineage>
</organism>
<dbReference type="CDD" id="cd00851">
    <property type="entry name" value="MTH1175"/>
    <property type="match status" value="1"/>
</dbReference>
<name>A0A381J7E7_9CLOT</name>
<dbReference type="EMBL" id="UFWZ01000001">
    <property type="protein sequence ID" value="SUY46164.1"/>
    <property type="molecule type" value="Genomic_DNA"/>
</dbReference>
<dbReference type="InterPro" id="IPR003731">
    <property type="entry name" value="Di-Nase_FeMo-co_biosynth"/>
</dbReference>
<dbReference type="OrthoDB" id="280278at2"/>
<dbReference type="AlphaFoldDB" id="A0A381J7E7"/>
<dbReference type="Pfam" id="PF02579">
    <property type="entry name" value="Nitro_FeMo-Co"/>
    <property type="match status" value="1"/>
</dbReference>
<keyword evidence="3" id="KW-1185">Reference proteome</keyword>
<dbReference type="InterPro" id="IPR036105">
    <property type="entry name" value="DiNase_FeMo-co_biosyn_sf"/>
</dbReference>
<gene>
    <name evidence="2" type="ORF">NCTC9836_00627</name>
</gene>
<dbReference type="Proteomes" id="UP000254664">
    <property type="component" value="Unassembled WGS sequence"/>
</dbReference>
<accession>A0A381J7E7</accession>
<evidence type="ECO:0000313" key="3">
    <source>
        <dbReference type="Proteomes" id="UP000254664"/>
    </source>
</evidence>
<evidence type="ECO:0000313" key="2">
    <source>
        <dbReference type="EMBL" id="SUY46164.1"/>
    </source>
</evidence>
<dbReference type="RefSeq" id="WP_115640427.1">
    <property type="nucleotide sequence ID" value="NZ_UFWZ01000001.1"/>
</dbReference>
<reference evidence="2 3" key="1">
    <citation type="submission" date="2018-06" db="EMBL/GenBank/DDBJ databases">
        <authorList>
            <consortium name="Pathogen Informatics"/>
            <person name="Doyle S."/>
        </authorList>
    </citation>
    <scope>NUCLEOTIDE SEQUENCE [LARGE SCALE GENOMIC DNA]</scope>
    <source>
        <strain evidence="2 3">NCTC9836</strain>
    </source>
</reference>
<dbReference type="SUPFAM" id="SSF53146">
    <property type="entry name" value="Nitrogenase accessory factor-like"/>
    <property type="match status" value="1"/>
</dbReference>
<dbReference type="PANTHER" id="PTHR42983">
    <property type="entry name" value="DINITROGENASE IRON-MOLYBDENUM COFACTOR PROTEIN-RELATED"/>
    <property type="match status" value="1"/>
</dbReference>
<dbReference type="Gene3D" id="3.30.420.130">
    <property type="entry name" value="Dinitrogenase iron-molybdenum cofactor biosynthesis domain"/>
    <property type="match status" value="1"/>
</dbReference>
<sequence>MKIAMPKNGEVINQHFGKSESFLIAEIKEENITNKKEVSALELQHNHGGLSKLLLDEGVSLVITGGIGAGAYNALKESNLEVIRGVSGKIDEILEDYLKGKLEDKNVVCNHNGEHHKH</sequence>
<evidence type="ECO:0000259" key="1">
    <source>
        <dbReference type="Pfam" id="PF02579"/>
    </source>
</evidence>
<dbReference type="PANTHER" id="PTHR42983:SF1">
    <property type="entry name" value="IRON-MOLYBDENUM PROTEIN"/>
    <property type="match status" value="1"/>
</dbReference>